<organism evidence="1 2">
    <name type="scientific">Trifolium medium</name>
    <dbReference type="NCBI Taxonomy" id="97028"/>
    <lineage>
        <taxon>Eukaryota</taxon>
        <taxon>Viridiplantae</taxon>
        <taxon>Streptophyta</taxon>
        <taxon>Embryophyta</taxon>
        <taxon>Tracheophyta</taxon>
        <taxon>Spermatophyta</taxon>
        <taxon>Magnoliopsida</taxon>
        <taxon>eudicotyledons</taxon>
        <taxon>Gunneridae</taxon>
        <taxon>Pentapetalae</taxon>
        <taxon>rosids</taxon>
        <taxon>fabids</taxon>
        <taxon>Fabales</taxon>
        <taxon>Fabaceae</taxon>
        <taxon>Papilionoideae</taxon>
        <taxon>50 kb inversion clade</taxon>
        <taxon>NPAAA clade</taxon>
        <taxon>Hologalegina</taxon>
        <taxon>IRL clade</taxon>
        <taxon>Trifolieae</taxon>
        <taxon>Trifolium</taxon>
    </lineage>
</organism>
<proteinExistence type="predicted"/>
<reference evidence="1 2" key="1">
    <citation type="journal article" date="2018" name="Front. Plant Sci.">
        <title>Red Clover (Trifolium pratense) and Zigzag Clover (T. medium) - A Picture of Genomic Similarities and Differences.</title>
        <authorList>
            <person name="Dluhosova J."/>
            <person name="Istvanek J."/>
            <person name="Nedelnik J."/>
            <person name="Repkova J."/>
        </authorList>
    </citation>
    <scope>NUCLEOTIDE SEQUENCE [LARGE SCALE GENOMIC DNA]</scope>
    <source>
        <strain evidence="2">cv. 10/8</strain>
        <tissue evidence="1">Leaf</tissue>
    </source>
</reference>
<accession>A0A392PPA3</accession>
<evidence type="ECO:0000313" key="2">
    <source>
        <dbReference type="Proteomes" id="UP000265520"/>
    </source>
</evidence>
<keyword evidence="2" id="KW-1185">Reference proteome</keyword>
<evidence type="ECO:0000313" key="1">
    <source>
        <dbReference type="EMBL" id="MCI13477.1"/>
    </source>
</evidence>
<feature type="non-terminal residue" evidence="1">
    <location>
        <position position="1"/>
    </location>
</feature>
<comment type="caution">
    <text evidence="1">The sequence shown here is derived from an EMBL/GenBank/DDBJ whole genome shotgun (WGS) entry which is preliminary data.</text>
</comment>
<sequence>FSKEVTNFLKICLIDFGMTCAGKELVKDAAKIPEVHEMHVIRPKSNE</sequence>
<dbReference type="Proteomes" id="UP000265520">
    <property type="component" value="Unassembled WGS sequence"/>
</dbReference>
<protein>
    <submittedName>
        <fullName evidence="1">Uncharacterized protein</fullName>
    </submittedName>
</protein>
<dbReference type="AlphaFoldDB" id="A0A392PPA3"/>
<dbReference type="EMBL" id="LXQA010088379">
    <property type="protein sequence ID" value="MCI13477.1"/>
    <property type="molecule type" value="Genomic_DNA"/>
</dbReference>
<name>A0A392PPA3_9FABA</name>